<evidence type="ECO:0000313" key="1">
    <source>
        <dbReference type="EMBL" id="GMS80865.1"/>
    </source>
</evidence>
<dbReference type="AlphaFoldDB" id="A0AAV5SL50"/>
<evidence type="ECO:0000313" key="2">
    <source>
        <dbReference type="Proteomes" id="UP001432027"/>
    </source>
</evidence>
<organism evidence="1 2">
    <name type="scientific">Pristionchus entomophagus</name>
    <dbReference type="NCBI Taxonomy" id="358040"/>
    <lineage>
        <taxon>Eukaryota</taxon>
        <taxon>Metazoa</taxon>
        <taxon>Ecdysozoa</taxon>
        <taxon>Nematoda</taxon>
        <taxon>Chromadorea</taxon>
        <taxon>Rhabditida</taxon>
        <taxon>Rhabditina</taxon>
        <taxon>Diplogasteromorpha</taxon>
        <taxon>Diplogasteroidea</taxon>
        <taxon>Neodiplogasteridae</taxon>
        <taxon>Pristionchus</taxon>
    </lineage>
</organism>
<dbReference type="InterPro" id="IPR046341">
    <property type="entry name" value="SET_dom_sf"/>
</dbReference>
<sequence length="341" mass="39326">PGETTASSSTPVGGAVNKLGLFNQAMRANKVYTRLVSMCSSKWNTKYTKRKKSDPDTSVAEYAVDKEVERRKAEGWKVWDAMYAKAGAAVAYEVDYYVSTVKRGVGEEIKGVCLIKFTKYPVPSWEEPEGIRNMMNSFRSRCFNLDFIEIRVRTEIGDAEFERLFPNRYLTEEKGDGNGGYVKNKRSLYHNDLRALESRWAYICARAGLPILYIEDWTNEPFDFESLKLLKFIIHLVNSPSVEKFIKDYDQLKDMTCDSSCSNCFSKLRTPLHKHCCGISESVDIDENTGDFKWCEKGKPHRLEHCMHFECTEKCACKEKECKNRPLQRGRQHVLCIFREP</sequence>
<dbReference type="SUPFAM" id="SSF82199">
    <property type="entry name" value="SET domain"/>
    <property type="match status" value="1"/>
</dbReference>
<name>A0AAV5SL50_9BILA</name>
<protein>
    <submittedName>
        <fullName evidence="1">Uncharacterized protein</fullName>
    </submittedName>
</protein>
<gene>
    <name evidence="1" type="ORF">PENTCL1PPCAC_3040</name>
</gene>
<keyword evidence="2" id="KW-1185">Reference proteome</keyword>
<feature type="non-terminal residue" evidence="1">
    <location>
        <position position="1"/>
    </location>
</feature>
<accession>A0AAV5SL50</accession>
<proteinExistence type="predicted"/>
<dbReference type="Gene3D" id="2.170.270.10">
    <property type="entry name" value="SET domain"/>
    <property type="match status" value="1"/>
</dbReference>
<dbReference type="Proteomes" id="UP001432027">
    <property type="component" value="Unassembled WGS sequence"/>
</dbReference>
<reference evidence="1" key="1">
    <citation type="submission" date="2023-10" db="EMBL/GenBank/DDBJ databases">
        <title>Genome assembly of Pristionchus species.</title>
        <authorList>
            <person name="Yoshida K."/>
            <person name="Sommer R.J."/>
        </authorList>
    </citation>
    <scope>NUCLEOTIDE SEQUENCE</scope>
    <source>
        <strain evidence="1">RS0144</strain>
    </source>
</reference>
<dbReference type="EMBL" id="BTSX01000001">
    <property type="protein sequence ID" value="GMS80865.1"/>
    <property type="molecule type" value="Genomic_DNA"/>
</dbReference>
<feature type="non-terminal residue" evidence="1">
    <location>
        <position position="341"/>
    </location>
</feature>
<comment type="caution">
    <text evidence="1">The sequence shown here is derived from an EMBL/GenBank/DDBJ whole genome shotgun (WGS) entry which is preliminary data.</text>
</comment>